<name>A0A2V4L698_AQUAC</name>
<dbReference type="OrthoDB" id="9812472at2"/>
<keyword evidence="3 7" id="KW-0847">Vitamin C</keyword>
<evidence type="ECO:0000256" key="4">
    <source>
        <dbReference type="ARBA" id="ARBA00022964"/>
    </source>
</evidence>
<dbReference type="InterPro" id="IPR005123">
    <property type="entry name" value="Oxoglu/Fe-dep_dioxygenase_dom"/>
</dbReference>
<dbReference type="SMART" id="SM00702">
    <property type="entry name" value="P4Hc"/>
    <property type="match status" value="1"/>
</dbReference>
<keyword evidence="4 7" id="KW-0223">Dioxygenase</keyword>
<dbReference type="InterPro" id="IPR006620">
    <property type="entry name" value="Pro_4_hyd_alph"/>
</dbReference>
<dbReference type="InterPro" id="IPR044862">
    <property type="entry name" value="Pro_4_hyd_alph_FE2OG_OXY"/>
</dbReference>
<evidence type="ECO:0000259" key="8">
    <source>
        <dbReference type="PROSITE" id="PS51471"/>
    </source>
</evidence>
<evidence type="ECO:0000256" key="7">
    <source>
        <dbReference type="HAMAP-Rule" id="MF_00657"/>
    </source>
</evidence>
<protein>
    <submittedName>
        <fullName evidence="9">Fe2+-dependent dioxygenase</fullName>
    </submittedName>
</protein>
<evidence type="ECO:0000256" key="3">
    <source>
        <dbReference type="ARBA" id="ARBA00022896"/>
    </source>
</evidence>
<gene>
    <name evidence="9" type="ORF">DMO17_02040</name>
</gene>
<feature type="binding site" evidence="7">
    <location>
        <position position="168"/>
    </location>
    <ligand>
        <name>2-oxoglutarate</name>
        <dbReference type="ChEBI" id="CHEBI:16810"/>
    </ligand>
</feature>
<dbReference type="PANTHER" id="PTHR41536:SF1">
    <property type="entry name" value="PKHD-TYPE HYDROXYLASE YBIX"/>
    <property type="match status" value="1"/>
</dbReference>
<keyword evidence="5 7" id="KW-0560">Oxidoreductase</keyword>
<dbReference type="PROSITE" id="PS51471">
    <property type="entry name" value="FE2OG_OXY"/>
    <property type="match status" value="1"/>
</dbReference>
<organism evidence="9 10">
    <name type="scientific">Aquipseudomonas alcaligenes</name>
    <name type="common">Pseudomonas alcaligenes</name>
    <dbReference type="NCBI Taxonomy" id="43263"/>
    <lineage>
        <taxon>Bacteria</taxon>
        <taxon>Pseudomonadati</taxon>
        <taxon>Pseudomonadota</taxon>
        <taxon>Gammaproteobacteria</taxon>
        <taxon>Pseudomonadales</taxon>
        <taxon>Pseudomonadaceae</taxon>
        <taxon>Aquipseudomonas</taxon>
    </lineage>
</organism>
<dbReference type="Proteomes" id="UP000248146">
    <property type="component" value="Unassembled WGS sequence"/>
</dbReference>
<dbReference type="Gene3D" id="4.10.860.20">
    <property type="entry name" value="Rabenosyn, Rab binding domain"/>
    <property type="match status" value="1"/>
</dbReference>
<dbReference type="GO" id="GO:0006974">
    <property type="term" value="P:DNA damage response"/>
    <property type="evidence" value="ECO:0007669"/>
    <property type="project" value="TreeGrafter"/>
</dbReference>
<dbReference type="RefSeq" id="WP_110680636.1">
    <property type="nucleotide sequence ID" value="NZ_QJRX01000001.1"/>
</dbReference>
<dbReference type="NCBIfam" id="NF003975">
    <property type="entry name" value="PRK05467.1-4"/>
    <property type="match status" value="1"/>
</dbReference>
<dbReference type="NCBIfam" id="NF003974">
    <property type="entry name" value="PRK05467.1-3"/>
    <property type="match status" value="1"/>
</dbReference>
<dbReference type="GO" id="GO:0006879">
    <property type="term" value="P:intracellular iron ion homeostasis"/>
    <property type="evidence" value="ECO:0007669"/>
    <property type="project" value="TreeGrafter"/>
</dbReference>
<dbReference type="Pfam" id="PF13640">
    <property type="entry name" value="2OG-FeII_Oxy_3"/>
    <property type="match status" value="1"/>
</dbReference>
<dbReference type="EMBL" id="QJRX01000001">
    <property type="protein sequence ID" value="PYC29495.1"/>
    <property type="molecule type" value="Genomic_DNA"/>
</dbReference>
<comment type="caution">
    <text evidence="9">The sequence shown here is derived from an EMBL/GenBank/DDBJ whole genome shotgun (WGS) entry which is preliminary data.</text>
</comment>
<dbReference type="InterPro" id="IPR023550">
    <property type="entry name" value="PKHD_hydroxylase"/>
</dbReference>
<feature type="binding site" evidence="7">
    <location>
        <position position="98"/>
    </location>
    <ligand>
        <name>Fe cation</name>
        <dbReference type="ChEBI" id="CHEBI:24875"/>
    </ligand>
</feature>
<sequence length="226" mass="24906">MMLHIPQVLKPQQVAECRQVLQQAKWVDGRQTAGATSAQVKNNLQLPTDSAEAQRLGQTILAALERNALFMSAALPRRVLAPRFNCHQAGQSYGLHVDNAVQRLAGGELLRSDLSATLFLSAPEEYQGGELEIVASLATHSIKLAAGDLLLYPSTSLHQVCPVTQGTRLCAFFWLQSMVRDAEQRRLLFELDQSVQQLSRELGHGHASVVQLTGVYSNLVRQWAEI</sequence>
<keyword evidence="6 7" id="KW-0408">Iron</keyword>
<feature type="binding site" evidence="7">
    <location>
        <position position="96"/>
    </location>
    <ligand>
        <name>Fe cation</name>
        <dbReference type="ChEBI" id="CHEBI:24875"/>
    </ligand>
</feature>
<dbReference type="InterPro" id="IPR041097">
    <property type="entry name" value="PKHD_C"/>
</dbReference>
<evidence type="ECO:0000313" key="9">
    <source>
        <dbReference type="EMBL" id="PYC29495.1"/>
    </source>
</evidence>
<dbReference type="GO" id="GO:0005506">
    <property type="term" value="F:iron ion binding"/>
    <property type="evidence" value="ECO:0007669"/>
    <property type="project" value="UniProtKB-UniRule"/>
</dbReference>
<dbReference type="AlphaFoldDB" id="A0A2V4L698"/>
<evidence type="ECO:0000256" key="6">
    <source>
        <dbReference type="ARBA" id="ARBA00023004"/>
    </source>
</evidence>
<evidence type="ECO:0000313" key="10">
    <source>
        <dbReference type="Proteomes" id="UP000248146"/>
    </source>
</evidence>
<reference evidence="9 10" key="1">
    <citation type="submission" date="2018-06" db="EMBL/GenBank/DDBJ databases">
        <title>Pseudomonas diversity within urban Lake Michigan freshwaters.</title>
        <authorList>
            <person name="Batrich M."/>
            <person name="Hatzopoulos T."/>
            <person name="Putonti C."/>
        </authorList>
    </citation>
    <scope>NUCLEOTIDE SEQUENCE [LARGE SCALE GENOMIC DNA]</scope>
    <source>
        <strain evidence="9 10">MB-090714</strain>
    </source>
</reference>
<accession>A0A2V4L698</accession>
<dbReference type="HAMAP" id="MF_00657">
    <property type="entry name" value="Hydroxyl_YbiX"/>
    <property type="match status" value="1"/>
</dbReference>
<comment type="cofactor">
    <cofactor evidence="1 7">
        <name>L-ascorbate</name>
        <dbReference type="ChEBI" id="CHEBI:38290"/>
    </cofactor>
</comment>
<evidence type="ECO:0000256" key="5">
    <source>
        <dbReference type="ARBA" id="ARBA00023002"/>
    </source>
</evidence>
<feature type="domain" description="Fe2OG dioxygenase" evidence="8">
    <location>
        <begin position="78"/>
        <end position="177"/>
    </location>
</feature>
<dbReference type="Gene3D" id="2.60.120.620">
    <property type="entry name" value="q2cbj1_9rhob like domain"/>
    <property type="match status" value="1"/>
</dbReference>
<dbReference type="GO" id="GO:0031418">
    <property type="term" value="F:L-ascorbic acid binding"/>
    <property type="evidence" value="ECO:0007669"/>
    <property type="project" value="UniProtKB-KW"/>
</dbReference>
<proteinExistence type="inferred from homology"/>
<dbReference type="PANTHER" id="PTHR41536">
    <property type="entry name" value="PKHD-TYPE HYDROXYLASE YBIX"/>
    <property type="match status" value="1"/>
</dbReference>
<dbReference type="Pfam" id="PF18331">
    <property type="entry name" value="PKHD_C"/>
    <property type="match status" value="1"/>
</dbReference>
<dbReference type="GO" id="GO:0016706">
    <property type="term" value="F:2-oxoglutarate-dependent dioxygenase activity"/>
    <property type="evidence" value="ECO:0007669"/>
    <property type="project" value="UniProtKB-UniRule"/>
</dbReference>
<feature type="binding site" evidence="7">
    <location>
        <position position="158"/>
    </location>
    <ligand>
        <name>Fe cation</name>
        <dbReference type="ChEBI" id="CHEBI:24875"/>
    </ligand>
</feature>
<keyword evidence="2 7" id="KW-0479">Metal-binding</keyword>
<evidence type="ECO:0000256" key="2">
    <source>
        <dbReference type="ARBA" id="ARBA00022723"/>
    </source>
</evidence>
<evidence type="ECO:0000256" key="1">
    <source>
        <dbReference type="ARBA" id="ARBA00001961"/>
    </source>
</evidence>
<comment type="cofactor">
    <cofactor evidence="7">
        <name>Fe(2+)</name>
        <dbReference type="ChEBI" id="CHEBI:29033"/>
    </cofactor>
    <text evidence="7">Binds 1 Fe(2+) ion per subunit.</text>
</comment>